<proteinExistence type="predicted"/>
<evidence type="ECO:0000313" key="4">
    <source>
        <dbReference type="EMBL" id="ONK55226.1"/>
    </source>
</evidence>
<feature type="domain" description="C2H2-type" evidence="2">
    <location>
        <begin position="284"/>
        <end position="308"/>
    </location>
</feature>
<evidence type="ECO:0000259" key="3">
    <source>
        <dbReference type="SMART" id="SM00451"/>
    </source>
</evidence>
<dbReference type="InterPro" id="IPR003604">
    <property type="entry name" value="Matrin/U1-like-C_Znf_C2H2"/>
</dbReference>
<dbReference type="Gene3D" id="3.30.160.60">
    <property type="entry name" value="Classic Zinc Finger"/>
    <property type="match status" value="2"/>
</dbReference>
<keyword evidence="5" id="KW-1185">Reference proteome</keyword>
<evidence type="ECO:0008006" key="6">
    <source>
        <dbReference type="Google" id="ProtNLM"/>
    </source>
</evidence>
<dbReference type="InterPro" id="IPR013087">
    <property type="entry name" value="Znf_C2H2_type"/>
</dbReference>
<dbReference type="GO" id="GO:0003676">
    <property type="term" value="F:nucleic acid binding"/>
    <property type="evidence" value="ECO:0007669"/>
    <property type="project" value="InterPro"/>
</dbReference>
<accession>A0A1R3L6J1</accession>
<gene>
    <name evidence="4" type="ORF">A4U43_UnF6170</name>
</gene>
<feature type="domain" description="U1-type" evidence="3">
    <location>
        <begin position="281"/>
        <end position="315"/>
    </location>
</feature>
<feature type="domain" description="U1-type" evidence="3">
    <location>
        <begin position="195"/>
        <end position="229"/>
    </location>
</feature>
<dbReference type="InterPro" id="IPR036236">
    <property type="entry name" value="Znf_C2H2_sf"/>
</dbReference>
<feature type="region of interest" description="Disordered" evidence="1">
    <location>
        <begin position="161"/>
        <end position="191"/>
    </location>
</feature>
<dbReference type="SMART" id="SM00355">
    <property type="entry name" value="ZnF_C2H2"/>
    <property type="match status" value="2"/>
</dbReference>
<feature type="compositionally biased region" description="Low complexity" evidence="1">
    <location>
        <begin position="230"/>
        <end position="243"/>
    </location>
</feature>
<feature type="region of interest" description="Disordered" evidence="1">
    <location>
        <begin position="336"/>
        <end position="378"/>
    </location>
</feature>
<dbReference type="Gramene" id="ONK55226">
    <property type="protein sequence ID" value="ONK55226"/>
    <property type="gene ID" value="A4U43_UnF6170"/>
</dbReference>
<dbReference type="Pfam" id="PF12874">
    <property type="entry name" value="zf-met"/>
    <property type="match status" value="2"/>
</dbReference>
<dbReference type="GO" id="GO:0008270">
    <property type="term" value="F:zinc ion binding"/>
    <property type="evidence" value="ECO:0007669"/>
    <property type="project" value="InterPro"/>
</dbReference>
<evidence type="ECO:0000256" key="1">
    <source>
        <dbReference type="SAM" id="MobiDB-lite"/>
    </source>
</evidence>
<dbReference type="PANTHER" id="PTHR47487:SF8">
    <property type="entry name" value="OS08G0270900 PROTEIN"/>
    <property type="match status" value="1"/>
</dbReference>
<organism evidence="4 5">
    <name type="scientific">Asparagus officinalis</name>
    <name type="common">Garden asparagus</name>
    <dbReference type="NCBI Taxonomy" id="4686"/>
    <lineage>
        <taxon>Eukaryota</taxon>
        <taxon>Viridiplantae</taxon>
        <taxon>Streptophyta</taxon>
        <taxon>Embryophyta</taxon>
        <taxon>Tracheophyta</taxon>
        <taxon>Spermatophyta</taxon>
        <taxon>Magnoliopsida</taxon>
        <taxon>Liliopsida</taxon>
        <taxon>Asparagales</taxon>
        <taxon>Asparagaceae</taxon>
        <taxon>Asparagoideae</taxon>
        <taxon>Asparagus</taxon>
    </lineage>
</organism>
<sequence>MEFRYRAGDARNYSSTTGYFAEQALRAGIGTGSSGFAPPVMTSRAETLMEELRRERMREEILAREIAHNRMMEEEIRRELEFERQMAMRRFGEEERLLPFGIESRVGIGMGERLGPGFMPERERSLSRGREKVRDWDVWEFERPPVPRKSEVGKAKLTELLSKTGSSSSRNNNLSNHQVSGVKRKAASELPQPTKKEWTCSLCKVTATSQKNLNKHLQGKKHIANAAQLTNSKSTSNKSSTSSMKKEGDADLPLNLEDSISDEKAAEKMNTEGKKKQHSRPKVLRCDICRVQCNTPAMLDCHLKGKKHMAQLNSRKGDDVVGAGATEVVKEVTVQQKREKEAQEEGNAEATNLKKVKTEVKAEDDAEENGEEAFPKEI</sequence>
<feature type="compositionally biased region" description="Low complexity" evidence="1">
    <location>
        <begin position="166"/>
        <end position="176"/>
    </location>
</feature>
<protein>
    <recommendedName>
        <fullName evidence="6">C2H2-type domain-containing protein</fullName>
    </recommendedName>
</protein>
<evidence type="ECO:0000259" key="2">
    <source>
        <dbReference type="SMART" id="SM00355"/>
    </source>
</evidence>
<dbReference type="PANTHER" id="PTHR47487">
    <property type="entry name" value="OS06G0651300 PROTEIN-RELATED"/>
    <property type="match status" value="1"/>
</dbReference>
<name>A0A1R3L6J1_ASPOF</name>
<dbReference type="Proteomes" id="UP000243459">
    <property type="component" value="Unassembled WGS sequence"/>
</dbReference>
<dbReference type="SUPFAM" id="SSF57667">
    <property type="entry name" value="beta-beta-alpha zinc fingers"/>
    <property type="match status" value="2"/>
</dbReference>
<evidence type="ECO:0000313" key="5">
    <source>
        <dbReference type="Proteomes" id="UP000243459"/>
    </source>
</evidence>
<dbReference type="AlphaFoldDB" id="A0A1R3L6J1"/>
<feature type="region of interest" description="Disordered" evidence="1">
    <location>
        <begin position="224"/>
        <end position="255"/>
    </location>
</feature>
<reference evidence="5" key="1">
    <citation type="journal article" date="2017" name="Nat. Commun.">
        <title>The asparagus genome sheds light on the origin and evolution of a young Y chromosome.</title>
        <authorList>
            <person name="Harkess A."/>
            <person name="Zhou J."/>
            <person name="Xu C."/>
            <person name="Bowers J.E."/>
            <person name="Van der Hulst R."/>
            <person name="Ayyampalayam S."/>
            <person name="Mercati F."/>
            <person name="Riccardi P."/>
            <person name="McKain M.R."/>
            <person name="Kakrana A."/>
            <person name="Tang H."/>
            <person name="Ray J."/>
            <person name="Groenendijk J."/>
            <person name="Arikit S."/>
            <person name="Mathioni S.M."/>
            <person name="Nakano M."/>
            <person name="Shan H."/>
            <person name="Telgmann-Rauber A."/>
            <person name="Kanno A."/>
            <person name="Yue Z."/>
            <person name="Chen H."/>
            <person name="Li W."/>
            <person name="Chen Y."/>
            <person name="Xu X."/>
            <person name="Zhang Y."/>
            <person name="Luo S."/>
            <person name="Chen H."/>
            <person name="Gao J."/>
            <person name="Mao Z."/>
            <person name="Pires J.C."/>
            <person name="Luo M."/>
            <person name="Kudrna D."/>
            <person name="Wing R.A."/>
            <person name="Meyers B.C."/>
            <person name="Yi K."/>
            <person name="Kong H."/>
            <person name="Lavrijsen P."/>
            <person name="Sunseri F."/>
            <person name="Falavigna A."/>
            <person name="Ye Y."/>
            <person name="Leebens-Mack J.H."/>
            <person name="Chen G."/>
        </authorList>
    </citation>
    <scope>NUCLEOTIDE SEQUENCE [LARGE SCALE GENOMIC DNA]</scope>
    <source>
        <strain evidence="5">cv. DH0086</strain>
    </source>
</reference>
<dbReference type="SMART" id="SM00451">
    <property type="entry name" value="ZnF_U1"/>
    <property type="match status" value="2"/>
</dbReference>
<dbReference type="OMA" id="ETCHIEM"/>
<feature type="domain" description="C2H2-type" evidence="2">
    <location>
        <begin position="198"/>
        <end position="222"/>
    </location>
</feature>
<dbReference type="OrthoDB" id="434647at2759"/>
<dbReference type="EMBL" id="KV863645">
    <property type="protein sequence ID" value="ONK55226.1"/>
    <property type="molecule type" value="Genomic_DNA"/>
</dbReference>